<sequence length="168" mass="18835">FEAEKAAEVAAELPKEEVVGVLPGWGVWANQQKEPRWVTAAREKAAREREKAAASRADAALKFVVLSEKWDKKAMTKYSTQSVPFPFDSKDTYERSMRQPLGRQYNADSAFRDLTRPAVLKNTGVVIEPIRYTKPVAQKAEEVAAKQVKAKVLTVAGGMFKQPKKRQQ</sequence>
<accession>A0A699ZY12</accession>
<dbReference type="PANTHER" id="PTHR14150">
    <property type="entry name" value="U3 SMALL NUCLEOLAR RNA-ASSOCIATED PROTEIN 14"/>
    <property type="match status" value="1"/>
</dbReference>
<dbReference type="GO" id="GO:0006364">
    <property type="term" value="P:rRNA processing"/>
    <property type="evidence" value="ECO:0007669"/>
    <property type="project" value="InterPro"/>
</dbReference>
<keyword evidence="3" id="KW-0539">Nucleus</keyword>
<reference evidence="4 5" key="1">
    <citation type="submission" date="2020-02" db="EMBL/GenBank/DDBJ databases">
        <title>Draft genome sequence of Haematococcus lacustris strain NIES-144.</title>
        <authorList>
            <person name="Morimoto D."/>
            <person name="Nakagawa S."/>
            <person name="Yoshida T."/>
            <person name="Sawayama S."/>
        </authorList>
    </citation>
    <scope>NUCLEOTIDE SEQUENCE [LARGE SCALE GENOMIC DNA]</scope>
    <source>
        <strain evidence="4 5">NIES-144</strain>
    </source>
</reference>
<dbReference type="EMBL" id="BLLF01002319">
    <property type="protein sequence ID" value="GFH23636.1"/>
    <property type="molecule type" value="Genomic_DNA"/>
</dbReference>
<keyword evidence="5" id="KW-1185">Reference proteome</keyword>
<dbReference type="GO" id="GO:0032040">
    <property type="term" value="C:small-subunit processome"/>
    <property type="evidence" value="ECO:0007669"/>
    <property type="project" value="InterPro"/>
</dbReference>
<name>A0A699ZY12_HAELA</name>
<feature type="non-terminal residue" evidence="4">
    <location>
        <position position="1"/>
    </location>
</feature>
<comment type="subcellular location">
    <subcellularLocation>
        <location evidence="1">Nucleus</location>
        <location evidence="1">Nucleolus</location>
    </subcellularLocation>
</comment>
<dbReference type="Pfam" id="PF04615">
    <property type="entry name" value="Utp14"/>
    <property type="match status" value="1"/>
</dbReference>
<evidence type="ECO:0000256" key="1">
    <source>
        <dbReference type="ARBA" id="ARBA00004604"/>
    </source>
</evidence>
<comment type="caution">
    <text evidence="4">The sequence shown here is derived from an EMBL/GenBank/DDBJ whole genome shotgun (WGS) entry which is preliminary data.</text>
</comment>
<evidence type="ECO:0000256" key="2">
    <source>
        <dbReference type="ARBA" id="ARBA00022553"/>
    </source>
</evidence>
<organism evidence="4 5">
    <name type="scientific">Haematococcus lacustris</name>
    <name type="common">Green alga</name>
    <name type="synonym">Haematococcus pluvialis</name>
    <dbReference type="NCBI Taxonomy" id="44745"/>
    <lineage>
        <taxon>Eukaryota</taxon>
        <taxon>Viridiplantae</taxon>
        <taxon>Chlorophyta</taxon>
        <taxon>core chlorophytes</taxon>
        <taxon>Chlorophyceae</taxon>
        <taxon>CS clade</taxon>
        <taxon>Chlamydomonadales</taxon>
        <taxon>Haematococcaceae</taxon>
        <taxon>Haematococcus</taxon>
    </lineage>
</organism>
<feature type="non-terminal residue" evidence="4">
    <location>
        <position position="168"/>
    </location>
</feature>
<gene>
    <name evidence="4" type="ORF">HaLaN_21277</name>
</gene>
<dbReference type="PANTHER" id="PTHR14150:SF12">
    <property type="entry name" value="U3 SMALL NUCLEOLAR RNA-ASSOCIATED PROTEIN 14 HOMOLOG A"/>
    <property type="match status" value="1"/>
</dbReference>
<evidence type="ECO:0000313" key="5">
    <source>
        <dbReference type="Proteomes" id="UP000485058"/>
    </source>
</evidence>
<dbReference type="AlphaFoldDB" id="A0A699ZY12"/>
<keyword evidence="2" id="KW-0597">Phosphoprotein</keyword>
<dbReference type="InterPro" id="IPR006709">
    <property type="entry name" value="SSU_processome_Utp14"/>
</dbReference>
<evidence type="ECO:0000313" key="4">
    <source>
        <dbReference type="EMBL" id="GFH23636.1"/>
    </source>
</evidence>
<proteinExistence type="predicted"/>
<evidence type="ECO:0000256" key="3">
    <source>
        <dbReference type="ARBA" id="ARBA00023242"/>
    </source>
</evidence>
<dbReference type="Proteomes" id="UP000485058">
    <property type="component" value="Unassembled WGS sequence"/>
</dbReference>
<protein>
    <submittedName>
        <fullName evidence="4">Uncharacterized protein</fullName>
    </submittedName>
</protein>